<feature type="transmembrane region" description="Helical" evidence="1">
    <location>
        <begin position="30"/>
        <end position="47"/>
    </location>
</feature>
<evidence type="ECO:0000313" key="2">
    <source>
        <dbReference type="EMBL" id="MFD1205835.1"/>
    </source>
</evidence>
<organism evidence="2 3">
    <name type="scientific">Sporosarcina contaminans</name>
    <dbReference type="NCBI Taxonomy" id="633403"/>
    <lineage>
        <taxon>Bacteria</taxon>
        <taxon>Bacillati</taxon>
        <taxon>Bacillota</taxon>
        <taxon>Bacilli</taxon>
        <taxon>Bacillales</taxon>
        <taxon>Caryophanaceae</taxon>
        <taxon>Sporosarcina</taxon>
    </lineage>
</organism>
<gene>
    <name evidence="2" type="ORF">ACFQ38_12110</name>
</gene>
<comment type="caution">
    <text evidence="2">The sequence shown here is derived from an EMBL/GenBank/DDBJ whole genome shotgun (WGS) entry which is preliminary data.</text>
</comment>
<keyword evidence="1" id="KW-0812">Transmembrane</keyword>
<evidence type="ECO:0000313" key="3">
    <source>
        <dbReference type="Proteomes" id="UP001597231"/>
    </source>
</evidence>
<dbReference type="RefSeq" id="WP_336822161.1">
    <property type="nucleotide sequence ID" value="NZ_JBHTLT010000094.1"/>
</dbReference>
<evidence type="ECO:0000256" key="1">
    <source>
        <dbReference type="SAM" id="Phobius"/>
    </source>
</evidence>
<proteinExistence type="predicted"/>
<accession>A0ABW3TYM4</accession>
<sequence>MNFPKFIDVALIIFLGYFAIDRFSKGQTGIAIMFTVLTLMNVFVLTMKIKQDRAMAEQNRNGK</sequence>
<keyword evidence="3" id="KW-1185">Reference proteome</keyword>
<keyword evidence="1" id="KW-1133">Transmembrane helix</keyword>
<dbReference type="EMBL" id="JBHTLT010000094">
    <property type="protein sequence ID" value="MFD1205835.1"/>
    <property type="molecule type" value="Genomic_DNA"/>
</dbReference>
<name>A0ABW3TYM4_9BACL</name>
<reference evidence="3" key="1">
    <citation type="journal article" date="2019" name="Int. J. Syst. Evol. Microbiol.">
        <title>The Global Catalogue of Microorganisms (GCM) 10K type strain sequencing project: providing services to taxonomists for standard genome sequencing and annotation.</title>
        <authorList>
            <consortium name="The Broad Institute Genomics Platform"/>
            <consortium name="The Broad Institute Genome Sequencing Center for Infectious Disease"/>
            <person name="Wu L."/>
            <person name="Ma J."/>
        </authorList>
    </citation>
    <scope>NUCLEOTIDE SEQUENCE [LARGE SCALE GENOMIC DNA]</scope>
    <source>
        <strain evidence="3">CCUG 53915</strain>
    </source>
</reference>
<protein>
    <submittedName>
        <fullName evidence="2">Uncharacterized protein</fullName>
    </submittedName>
</protein>
<keyword evidence="1" id="KW-0472">Membrane</keyword>
<dbReference type="Proteomes" id="UP001597231">
    <property type="component" value="Unassembled WGS sequence"/>
</dbReference>